<protein>
    <submittedName>
        <fullName evidence="2">Uncharacterized protein</fullName>
    </submittedName>
</protein>
<gene>
    <name evidence="2" type="ORF">A2161_05660</name>
</gene>
<keyword evidence="1" id="KW-0812">Transmembrane</keyword>
<evidence type="ECO:0000256" key="1">
    <source>
        <dbReference type="SAM" id="Phobius"/>
    </source>
</evidence>
<accession>A0A1F7S1J7</accession>
<reference evidence="2 3" key="1">
    <citation type="journal article" date="2016" name="Nat. Commun.">
        <title>Thousands of microbial genomes shed light on interconnected biogeochemical processes in an aquifer system.</title>
        <authorList>
            <person name="Anantharaman K."/>
            <person name="Brown C.T."/>
            <person name="Hug L.A."/>
            <person name="Sharon I."/>
            <person name="Castelle C.J."/>
            <person name="Probst A.J."/>
            <person name="Thomas B.C."/>
            <person name="Singh A."/>
            <person name="Wilkins M.J."/>
            <person name="Karaoz U."/>
            <person name="Brodie E.L."/>
            <person name="Williams K.H."/>
            <person name="Hubbard S.S."/>
            <person name="Banfield J.F."/>
        </authorList>
    </citation>
    <scope>NUCLEOTIDE SEQUENCE [LARGE SCALE GENOMIC DNA]</scope>
</reference>
<evidence type="ECO:0000313" key="3">
    <source>
        <dbReference type="Proteomes" id="UP000179266"/>
    </source>
</evidence>
<proteinExistence type="predicted"/>
<feature type="transmembrane region" description="Helical" evidence="1">
    <location>
        <begin position="12"/>
        <end position="35"/>
    </location>
</feature>
<dbReference type="AlphaFoldDB" id="A0A1F7S1J7"/>
<evidence type="ECO:0000313" key="2">
    <source>
        <dbReference type="EMBL" id="OGL47703.1"/>
    </source>
</evidence>
<organism evidence="2 3">
    <name type="scientific">Candidatus Schekmanbacteria bacterium RBG_13_48_7</name>
    <dbReference type="NCBI Taxonomy" id="1817878"/>
    <lineage>
        <taxon>Bacteria</taxon>
        <taxon>Candidatus Schekmaniibacteriota</taxon>
    </lineage>
</organism>
<keyword evidence="1" id="KW-1133">Transmembrane helix</keyword>
<name>A0A1F7S1J7_9BACT</name>
<sequence length="131" mass="14928">MFHSEETPKKRVSTLQGTALILSIFSLIIILLKIYPDLNNNVRDTSEMFSELDRRLDEANLRLDRISRHIFASKFDEEILKLKRAGEVLEEIALKSSGETAMQAKLLQDKINSLILQLQKESISSIASKVQ</sequence>
<comment type="caution">
    <text evidence="2">The sequence shown here is derived from an EMBL/GenBank/DDBJ whole genome shotgun (WGS) entry which is preliminary data.</text>
</comment>
<dbReference type="EMBL" id="MGDD01000061">
    <property type="protein sequence ID" value="OGL47703.1"/>
    <property type="molecule type" value="Genomic_DNA"/>
</dbReference>
<keyword evidence="1" id="KW-0472">Membrane</keyword>
<dbReference type="Proteomes" id="UP000179266">
    <property type="component" value="Unassembled WGS sequence"/>
</dbReference>